<keyword evidence="3" id="KW-1185">Reference proteome</keyword>
<gene>
    <name evidence="2" type="ORF">ACFFJH_07720</name>
</gene>
<dbReference type="SUPFAM" id="SSF160059">
    <property type="entry name" value="PriA/YqbF domain"/>
    <property type="match status" value="1"/>
</dbReference>
<feature type="region of interest" description="Disordered" evidence="1">
    <location>
        <begin position="59"/>
        <end position="83"/>
    </location>
</feature>
<reference evidence="2 3" key="1">
    <citation type="submission" date="2024-09" db="EMBL/GenBank/DDBJ databases">
        <authorList>
            <person name="Sun Q."/>
            <person name="Mori K."/>
        </authorList>
    </citation>
    <scope>NUCLEOTIDE SEQUENCE [LARGE SCALE GENOMIC DNA]</scope>
    <source>
        <strain evidence="2 3">CCM 8677</strain>
    </source>
</reference>
<protein>
    <recommendedName>
        <fullName evidence="4">Mu-like prophage FluMu N-terminal domain-containing protein</fullName>
    </recommendedName>
</protein>
<dbReference type="RefSeq" id="WP_390211447.1">
    <property type="nucleotide sequence ID" value="NZ_JBHLXJ010000008.1"/>
</dbReference>
<name>A0ABV6IDE1_9BURK</name>
<organism evidence="2 3">
    <name type="scientific">Undibacterium danionis</name>
    <dbReference type="NCBI Taxonomy" id="1812100"/>
    <lineage>
        <taxon>Bacteria</taxon>
        <taxon>Pseudomonadati</taxon>
        <taxon>Pseudomonadota</taxon>
        <taxon>Betaproteobacteria</taxon>
        <taxon>Burkholderiales</taxon>
        <taxon>Oxalobacteraceae</taxon>
        <taxon>Undibacterium</taxon>
    </lineage>
</organism>
<dbReference type="Gene3D" id="3.40.5.80">
    <property type="match status" value="1"/>
</dbReference>
<sequence>MAKIKVLRVVSRASSFRRAGYQFSAEPKDIPLADLKKEQISAICNDPGLVAYEVEVEADEAEGVEDNKTPAPKTTTTTTPKKK</sequence>
<evidence type="ECO:0000313" key="3">
    <source>
        <dbReference type="Proteomes" id="UP001589844"/>
    </source>
</evidence>
<accession>A0ABV6IDE1</accession>
<proteinExistence type="predicted"/>
<comment type="caution">
    <text evidence="2">The sequence shown here is derived from an EMBL/GenBank/DDBJ whole genome shotgun (WGS) entry which is preliminary data.</text>
</comment>
<evidence type="ECO:0000256" key="1">
    <source>
        <dbReference type="SAM" id="MobiDB-lite"/>
    </source>
</evidence>
<dbReference type="EMBL" id="JBHLXJ010000008">
    <property type="protein sequence ID" value="MFC0349692.1"/>
    <property type="molecule type" value="Genomic_DNA"/>
</dbReference>
<evidence type="ECO:0000313" key="2">
    <source>
        <dbReference type="EMBL" id="MFC0349692.1"/>
    </source>
</evidence>
<dbReference type="Proteomes" id="UP001589844">
    <property type="component" value="Unassembled WGS sequence"/>
</dbReference>
<feature type="compositionally biased region" description="Low complexity" evidence="1">
    <location>
        <begin position="69"/>
        <end position="83"/>
    </location>
</feature>
<evidence type="ECO:0008006" key="4">
    <source>
        <dbReference type="Google" id="ProtNLM"/>
    </source>
</evidence>